<dbReference type="SUPFAM" id="SSF55120">
    <property type="entry name" value="Pseudouridine synthase"/>
    <property type="match status" value="1"/>
</dbReference>
<comment type="caution">
    <text evidence="3">The sequence shown here is derived from an EMBL/GenBank/DDBJ whole genome shotgun (WGS) entry which is preliminary data.</text>
</comment>
<dbReference type="GO" id="GO:0000455">
    <property type="term" value="P:enzyme-directed rRNA pseudouridine synthesis"/>
    <property type="evidence" value="ECO:0007669"/>
    <property type="project" value="TreeGrafter"/>
</dbReference>
<proteinExistence type="inferred from homology"/>
<protein>
    <recommendedName>
        <fullName evidence="2">Pseudouridine synthase RsuA/RluA-like domain-containing protein</fullName>
    </recommendedName>
</protein>
<evidence type="ECO:0000259" key="2">
    <source>
        <dbReference type="Pfam" id="PF00849"/>
    </source>
</evidence>
<name>A0A968GAE1_9SPIO</name>
<dbReference type="GO" id="GO:0140098">
    <property type="term" value="F:catalytic activity, acting on RNA"/>
    <property type="evidence" value="ECO:0007669"/>
    <property type="project" value="UniProtKB-ARBA"/>
</dbReference>
<dbReference type="InterPro" id="IPR006145">
    <property type="entry name" value="PsdUridine_synth_RsuA/RluA"/>
</dbReference>
<dbReference type="InterPro" id="IPR050188">
    <property type="entry name" value="RluA_PseudoU_synthase"/>
</dbReference>
<feature type="domain" description="Pseudouridine synthase RsuA/RluA-like" evidence="2">
    <location>
        <begin position="21"/>
        <end position="201"/>
    </location>
</feature>
<evidence type="ECO:0000313" key="4">
    <source>
        <dbReference type="Proteomes" id="UP000711995"/>
    </source>
</evidence>
<dbReference type="GO" id="GO:0003723">
    <property type="term" value="F:RNA binding"/>
    <property type="evidence" value="ECO:0007669"/>
    <property type="project" value="InterPro"/>
</dbReference>
<reference evidence="3 4" key="1">
    <citation type="submission" date="2020-03" db="EMBL/GenBank/DDBJ databases">
        <title>Spirochaetal bacteria isolated from arthropods constitute a novel genus Entomospira genus novum within the order Spirochaetales.</title>
        <authorList>
            <person name="Grana-Miraglia L."/>
            <person name="Sikutova S."/>
            <person name="Fingerle V."/>
            <person name="Sing A."/>
            <person name="Castillo-Ramirez S."/>
            <person name="Margos G."/>
            <person name="Rudolf I."/>
        </authorList>
    </citation>
    <scope>NUCLEOTIDE SEQUENCE [LARGE SCALE GENOMIC DNA]</scope>
    <source>
        <strain evidence="3 4">BR193</strain>
    </source>
</reference>
<evidence type="ECO:0000313" key="3">
    <source>
        <dbReference type="EMBL" id="NIZ40867.1"/>
    </source>
</evidence>
<dbReference type="EMBL" id="JAATLJ010000001">
    <property type="protein sequence ID" value="NIZ40867.1"/>
    <property type="molecule type" value="Genomic_DNA"/>
</dbReference>
<dbReference type="PANTHER" id="PTHR21600">
    <property type="entry name" value="MITOCHONDRIAL RNA PSEUDOURIDINE SYNTHASE"/>
    <property type="match status" value="1"/>
</dbReference>
<gene>
    <name evidence="3" type="ORF">HCT14_05040</name>
</gene>
<dbReference type="Gene3D" id="3.30.2350.10">
    <property type="entry name" value="Pseudouridine synthase"/>
    <property type="match status" value="1"/>
</dbReference>
<comment type="similarity">
    <text evidence="1">Belongs to the pseudouridine synthase RluA family.</text>
</comment>
<dbReference type="GO" id="GO:0009982">
    <property type="term" value="F:pseudouridine synthase activity"/>
    <property type="evidence" value="ECO:0007669"/>
    <property type="project" value="InterPro"/>
</dbReference>
<organism evidence="3 4">
    <name type="scientific">Entomospira entomophila</name>
    <dbReference type="NCBI Taxonomy" id="2719988"/>
    <lineage>
        <taxon>Bacteria</taxon>
        <taxon>Pseudomonadati</taxon>
        <taxon>Spirochaetota</taxon>
        <taxon>Spirochaetia</taxon>
        <taxon>Spirochaetales</taxon>
        <taxon>Spirochaetaceae</taxon>
        <taxon>Entomospira</taxon>
    </lineage>
</organism>
<dbReference type="RefSeq" id="WP_167700455.1">
    <property type="nucleotide sequence ID" value="NZ_CP118174.1"/>
</dbReference>
<dbReference type="PANTHER" id="PTHR21600:SF87">
    <property type="entry name" value="RNA PSEUDOURIDYLATE SYNTHASE DOMAIN-CONTAINING PROTEIN 1"/>
    <property type="match status" value="1"/>
</dbReference>
<keyword evidence="4" id="KW-1185">Reference proteome</keyword>
<evidence type="ECO:0000256" key="1">
    <source>
        <dbReference type="ARBA" id="ARBA00010876"/>
    </source>
</evidence>
<dbReference type="AlphaFoldDB" id="A0A968GAE1"/>
<sequence>MQLKFKLDHQVEPAVLYQDHDIVLLYKPHGMHTVIQSPEESASLESFWRSSELANTNLPDTGLIQRLDYVTAGMILGARTQESYEILSIMGKNLQIQKEYLALCRKAEAYFLPEGYSLDKWMELLSSRQTWSIAVHSRFVYRERGRTAVRLVLESSKSKHASMPYETNIELLQYDENEKQYLVRACIKKGYRHQVRATLHAIGLPIIGDELYGDSHNVQNGSIRFKAVSIIFLHPVTMEEYECVWVNAMNGMV</sequence>
<dbReference type="Pfam" id="PF00849">
    <property type="entry name" value="PseudoU_synth_2"/>
    <property type="match status" value="1"/>
</dbReference>
<dbReference type="Proteomes" id="UP000711995">
    <property type="component" value="Unassembled WGS sequence"/>
</dbReference>
<dbReference type="InterPro" id="IPR020103">
    <property type="entry name" value="PsdUridine_synth_cat_dom_sf"/>
</dbReference>
<accession>A0A968GAE1</accession>